<keyword evidence="6" id="KW-1185">Reference proteome</keyword>
<dbReference type="Gene3D" id="2.40.50.100">
    <property type="match status" value="1"/>
</dbReference>
<organism evidence="5 6">
    <name type="scientific">Phyllobacterium bourgognense</name>
    <dbReference type="NCBI Taxonomy" id="314236"/>
    <lineage>
        <taxon>Bacteria</taxon>
        <taxon>Pseudomonadati</taxon>
        <taxon>Pseudomonadota</taxon>
        <taxon>Alphaproteobacteria</taxon>
        <taxon>Hyphomicrobiales</taxon>
        <taxon>Phyllobacteriaceae</taxon>
        <taxon>Phyllobacterium</taxon>
    </lineage>
</organism>
<dbReference type="InterPro" id="IPR006143">
    <property type="entry name" value="RND_pump_MFP"/>
</dbReference>
<gene>
    <name evidence="5" type="ORF">C7476_101649</name>
</gene>
<dbReference type="PANTHER" id="PTHR30469">
    <property type="entry name" value="MULTIDRUG RESISTANCE PROTEIN MDTA"/>
    <property type="match status" value="1"/>
</dbReference>
<dbReference type="PANTHER" id="PTHR30469:SF15">
    <property type="entry name" value="HLYD FAMILY OF SECRETION PROTEINS"/>
    <property type="match status" value="1"/>
</dbReference>
<dbReference type="EMBL" id="QPJM01000001">
    <property type="protein sequence ID" value="RCW87880.1"/>
    <property type="molecule type" value="Genomic_DNA"/>
</dbReference>
<dbReference type="Gene3D" id="1.10.287.470">
    <property type="entry name" value="Helix hairpin bin"/>
    <property type="match status" value="1"/>
</dbReference>
<feature type="chain" id="PRO_5017001145" evidence="3">
    <location>
        <begin position="21"/>
        <end position="364"/>
    </location>
</feature>
<evidence type="ECO:0000313" key="6">
    <source>
        <dbReference type="Proteomes" id="UP000253324"/>
    </source>
</evidence>
<dbReference type="GO" id="GO:1990281">
    <property type="term" value="C:efflux pump complex"/>
    <property type="evidence" value="ECO:0007669"/>
    <property type="project" value="TreeGrafter"/>
</dbReference>
<name>A0A368Z606_9HYPH</name>
<dbReference type="SUPFAM" id="SSF111369">
    <property type="entry name" value="HlyD-like secretion proteins"/>
    <property type="match status" value="1"/>
</dbReference>
<evidence type="ECO:0000256" key="3">
    <source>
        <dbReference type="SAM" id="SignalP"/>
    </source>
</evidence>
<feature type="coiled-coil region" evidence="2">
    <location>
        <begin position="99"/>
        <end position="126"/>
    </location>
</feature>
<dbReference type="Proteomes" id="UP000253324">
    <property type="component" value="Unassembled WGS sequence"/>
</dbReference>
<feature type="signal peptide" evidence="3">
    <location>
        <begin position="1"/>
        <end position="20"/>
    </location>
</feature>
<sequence>MRRPTPSLLALILGVNSAFAAEPVLAQQAALTVAVAKPAERRWPETVPASGWLRPWHEAIVAAEIDGLRVTDVLVDVGSVVSKGQPLVRLADESARAELRKEEAALTTAKADLAKAKANADRARKVRGSGALSDEKITEYLIAEQTAIAGVESADASLISQKIKLAQATIVAPDDGLIIARSAQLGAVVSSGTELFRLVRQQRVEWQAEVSARYLPRIKEGQTATTVGPGDRRVKGIVRLVGPTVSTDTGRALAYVALPAEAHPPIGLYVTGQIELETTAALTVPETALVLRDGIAYVFTVDSGKRASRIRVETGRRKGSEVEILSGLDRSTEVVATGGAFLSDKAFVRVTGDALVQLEKGESR</sequence>
<accession>A0A368Z606</accession>
<dbReference type="RefSeq" id="WP_114428419.1">
    <property type="nucleotide sequence ID" value="NZ_QPJM01000001.1"/>
</dbReference>
<dbReference type="InterPro" id="IPR058637">
    <property type="entry name" value="YknX-like_C"/>
</dbReference>
<comment type="similarity">
    <text evidence="1">Belongs to the membrane fusion protein (MFP) (TC 8.A.1) family.</text>
</comment>
<dbReference type="AlphaFoldDB" id="A0A368Z606"/>
<evidence type="ECO:0000313" key="5">
    <source>
        <dbReference type="EMBL" id="RCW87880.1"/>
    </source>
</evidence>
<protein>
    <submittedName>
        <fullName evidence="5">RND family efflux transporter MFP subunit</fullName>
    </submittedName>
</protein>
<dbReference type="Pfam" id="PF25989">
    <property type="entry name" value="YknX_C"/>
    <property type="match status" value="1"/>
</dbReference>
<proteinExistence type="inferred from homology"/>
<dbReference type="Gene3D" id="2.40.420.20">
    <property type="match status" value="1"/>
</dbReference>
<evidence type="ECO:0000256" key="2">
    <source>
        <dbReference type="SAM" id="Coils"/>
    </source>
</evidence>
<dbReference type="Gene3D" id="2.40.30.170">
    <property type="match status" value="1"/>
</dbReference>
<dbReference type="NCBIfam" id="TIGR01730">
    <property type="entry name" value="RND_mfp"/>
    <property type="match status" value="1"/>
</dbReference>
<keyword evidence="3" id="KW-0732">Signal</keyword>
<dbReference type="OrthoDB" id="7265739at2"/>
<feature type="domain" description="YknX-like C-terminal permuted SH3-like" evidence="4">
    <location>
        <begin position="281"/>
        <end position="348"/>
    </location>
</feature>
<reference evidence="5 6" key="1">
    <citation type="submission" date="2018-07" db="EMBL/GenBank/DDBJ databases">
        <title>Genomic Encyclopedia of Type Strains, Phase III (KMG-III): the genomes of soil and plant-associated and newly described type strains.</title>
        <authorList>
            <person name="Whitman W."/>
        </authorList>
    </citation>
    <scope>NUCLEOTIDE SEQUENCE [LARGE SCALE GENOMIC DNA]</scope>
    <source>
        <strain evidence="5 6">31-25a</strain>
    </source>
</reference>
<keyword evidence="2" id="KW-0175">Coiled coil</keyword>
<comment type="caution">
    <text evidence="5">The sequence shown here is derived from an EMBL/GenBank/DDBJ whole genome shotgun (WGS) entry which is preliminary data.</text>
</comment>
<evidence type="ECO:0000259" key="4">
    <source>
        <dbReference type="Pfam" id="PF25989"/>
    </source>
</evidence>
<evidence type="ECO:0000256" key="1">
    <source>
        <dbReference type="ARBA" id="ARBA00009477"/>
    </source>
</evidence>
<dbReference type="GO" id="GO:0015562">
    <property type="term" value="F:efflux transmembrane transporter activity"/>
    <property type="evidence" value="ECO:0007669"/>
    <property type="project" value="TreeGrafter"/>
</dbReference>